<dbReference type="InterPro" id="IPR036259">
    <property type="entry name" value="MFS_trans_sf"/>
</dbReference>
<dbReference type="InterPro" id="IPR011701">
    <property type="entry name" value="MFS"/>
</dbReference>
<dbReference type="SUPFAM" id="SSF103473">
    <property type="entry name" value="MFS general substrate transporter"/>
    <property type="match status" value="1"/>
</dbReference>
<feature type="transmembrane region" description="Helical" evidence="5">
    <location>
        <begin position="360"/>
        <end position="384"/>
    </location>
</feature>
<protein>
    <submittedName>
        <fullName evidence="7">MFS transporter</fullName>
    </submittedName>
</protein>
<reference evidence="7 8" key="1">
    <citation type="submission" date="2020-08" db="EMBL/GenBank/DDBJ databases">
        <title>The genome sequence of type strain Novosphingobium flavum NBRC 111647.</title>
        <authorList>
            <person name="Liu Y."/>
        </authorList>
    </citation>
    <scope>NUCLEOTIDE SEQUENCE [LARGE SCALE GENOMIC DNA]</scope>
    <source>
        <strain evidence="7 8">NBRC 111647</strain>
    </source>
</reference>
<evidence type="ECO:0000256" key="5">
    <source>
        <dbReference type="SAM" id="Phobius"/>
    </source>
</evidence>
<dbReference type="RefSeq" id="WP_185662463.1">
    <property type="nucleotide sequence ID" value="NZ_JACLAW010000001.1"/>
</dbReference>
<dbReference type="EMBL" id="JACLAW010000001">
    <property type="protein sequence ID" value="MBC2664224.1"/>
    <property type="molecule type" value="Genomic_DNA"/>
</dbReference>
<dbReference type="InterPro" id="IPR005829">
    <property type="entry name" value="Sugar_transporter_CS"/>
</dbReference>
<feature type="transmembrane region" description="Helical" evidence="5">
    <location>
        <begin position="268"/>
        <end position="289"/>
    </location>
</feature>
<feature type="transmembrane region" description="Helical" evidence="5">
    <location>
        <begin position="152"/>
        <end position="168"/>
    </location>
</feature>
<dbReference type="CDD" id="cd17316">
    <property type="entry name" value="MFS_SV2_like"/>
    <property type="match status" value="1"/>
</dbReference>
<keyword evidence="2 5" id="KW-0812">Transmembrane</keyword>
<comment type="caution">
    <text evidence="7">The sequence shown here is derived from an EMBL/GenBank/DDBJ whole genome shotgun (WGS) entry which is preliminary data.</text>
</comment>
<keyword evidence="4 5" id="KW-0472">Membrane</keyword>
<feature type="transmembrane region" description="Helical" evidence="5">
    <location>
        <begin position="230"/>
        <end position="248"/>
    </location>
</feature>
<dbReference type="Gene3D" id="1.20.1250.20">
    <property type="entry name" value="MFS general substrate transporter like domains"/>
    <property type="match status" value="1"/>
</dbReference>
<evidence type="ECO:0000256" key="1">
    <source>
        <dbReference type="ARBA" id="ARBA00004141"/>
    </source>
</evidence>
<dbReference type="Proteomes" id="UP000566813">
    <property type="component" value="Unassembled WGS sequence"/>
</dbReference>
<dbReference type="GO" id="GO:0046943">
    <property type="term" value="F:carboxylic acid transmembrane transporter activity"/>
    <property type="evidence" value="ECO:0007669"/>
    <property type="project" value="TreeGrafter"/>
</dbReference>
<dbReference type="Pfam" id="PF07690">
    <property type="entry name" value="MFS_1"/>
    <property type="match status" value="1"/>
</dbReference>
<name>A0A7X1FNZ8_9SPHN</name>
<organism evidence="7 8">
    <name type="scientific">Novosphingobium flavum</name>
    <dbReference type="NCBI Taxonomy" id="1778672"/>
    <lineage>
        <taxon>Bacteria</taxon>
        <taxon>Pseudomonadati</taxon>
        <taxon>Pseudomonadota</taxon>
        <taxon>Alphaproteobacteria</taxon>
        <taxon>Sphingomonadales</taxon>
        <taxon>Sphingomonadaceae</taxon>
        <taxon>Novosphingobium</taxon>
    </lineage>
</organism>
<evidence type="ECO:0000313" key="8">
    <source>
        <dbReference type="Proteomes" id="UP000566813"/>
    </source>
</evidence>
<dbReference type="PROSITE" id="PS00217">
    <property type="entry name" value="SUGAR_TRANSPORT_2"/>
    <property type="match status" value="1"/>
</dbReference>
<evidence type="ECO:0000256" key="2">
    <source>
        <dbReference type="ARBA" id="ARBA00022692"/>
    </source>
</evidence>
<evidence type="ECO:0000313" key="7">
    <source>
        <dbReference type="EMBL" id="MBC2664224.1"/>
    </source>
</evidence>
<feature type="transmembrane region" description="Helical" evidence="5">
    <location>
        <begin position="390"/>
        <end position="410"/>
    </location>
</feature>
<proteinExistence type="predicted"/>
<evidence type="ECO:0000256" key="3">
    <source>
        <dbReference type="ARBA" id="ARBA00022989"/>
    </source>
</evidence>
<evidence type="ECO:0000259" key="6">
    <source>
        <dbReference type="PROSITE" id="PS50850"/>
    </source>
</evidence>
<sequence>MQEAAPAPGGVEPQGDDWKATILAGLANYIDAGSIVAGSAALALWMEAYKLSNEFVGLIGALGPNAISAGLGAFIGGRLCDLFGRKRIYQYDMLFYAFGMLWLIFAMNAWMILIGFFLVGLAVGADIPASWSLIAETAPKGSRGKHSGVAQVLWYLGPVVVLLMFLVLEPLGLLGARIVFAHLAILAVALTFLRSRMKESRRWLDAQAEAEAAGAGAKPARVRDLMKLKWLGPMAFLAGMYGMWNLWAGTNGFFFPYILRTVGNQSQGTAVGVQSLSFLIGMASIWLVFMQLSDRVNQRLLFLASAVIQVVGMSLLALFPLTLPMALLHVFLMSFGQGFGAQSFFQLWSAEMFPTLLRSTAQGLMFGIVRITLGVFSFFVPLLTATGFQTLAWILTGFLFVSGVIGFIGAPRNEGKSLDELEADMEDGISAGVESGQPGQPATA</sequence>
<dbReference type="AlphaFoldDB" id="A0A7X1FNZ8"/>
<comment type="subcellular location">
    <subcellularLocation>
        <location evidence="1">Membrane</location>
        <topology evidence="1">Multi-pass membrane protein</topology>
    </subcellularLocation>
</comment>
<keyword evidence="8" id="KW-1185">Reference proteome</keyword>
<gene>
    <name evidence="7" type="ORF">H7F51_01690</name>
</gene>
<dbReference type="GO" id="GO:0005886">
    <property type="term" value="C:plasma membrane"/>
    <property type="evidence" value="ECO:0007669"/>
    <property type="project" value="TreeGrafter"/>
</dbReference>
<dbReference type="PANTHER" id="PTHR23508">
    <property type="entry name" value="CARBOXYLIC ACID TRANSPORTER PROTEIN HOMOLOG"/>
    <property type="match status" value="1"/>
</dbReference>
<dbReference type="InterPro" id="IPR020846">
    <property type="entry name" value="MFS_dom"/>
</dbReference>
<feature type="transmembrane region" description="Helical" evidence="5">
    <location>
        <begin position="301"/>
        <end position="321"/>
    </location>
</feature>
<feature type="transmembrane region" description="Helical" evidence="5">
    <location>
        <begin position="55"/>
        <end position="76"/>
    </location>
</feature>
<feature type="transmembrane region" description="Helical" evidence="5">
    <location>
        <begin position="174"/>
        <end position="193"/>
    </location>
</feature>
<accession>A0A7X1FNZ8</accession>
<keyword evidence="3 5" id="KW-1133">Transmembrane helix</keyword>
<dbReference type="PANTHER" id="PTHR23508:SF10">
    <property type="entry name" value="CARBOXYLIC ACID TRANSPORTER PROTEIN HOMOLOG"/>
    <property type="match status" value="1"/>
</dbReference>
<evidence type="ECO:0000256" key="4">
    <source>
        <dbReference type="ARBA" id="ARBA00023136"/>
    </source>
</evidence>
<dbReference type="PROSITE" id="PS50850">
    <property type="entry name" value="MFS"/>
    <property type="match status" value="1"/>
</dbReference>
<feature type="domain" description="Major facilitator superfamily (MFS) profile" evidence="6">
    <location>
        <begin position="17"/>
        <end position="414"/>
    </location>
</feature>